<dbReference type="GO" id="GO:0005886">
    <property type="term" value="C:plasma membrane"/>
    <property type="evidence" value="ECO:0007669"/>
    <property type="project" value="UniProtKB-SubCell"/>
</dbReference>
<keyword evidence="5 6" id="KW-0472">Membrane</keyword>
<dbReference type="InterPro" id="IPR015414">
    <property type="entry name" value="TMEM64"/>
</dbReference>
<name>A0A1L8MPK6_9STRE</name>
<dbReference type="OrthoDB" id="371137at2"/>
<feature type="transmembrane region" description="Helical" evidence="6">
    <location>
        <begin position="172"/>
        <end position="192"/>
    </location>
</feature>
<dbReference type="EMBL" id="LZDD01000001">
    <property type="protein sequence ID" value="OJF72615.1"/>
    <property type="molecule type" value="Genomic_DNA"/>
</dbReference>
<evidence type="ECO:0000313" key="8">
    <source>
        <dbReference type="EMBL" id="OJF72615.1"/>
    </source>
</evidence>
<evidence type="ECO:0000256" key="3">
    <source>
        <dbReference type="ARBA" id="ARBA00022692"/>
    </source>
</evidence>
<comment type="similarity">
    <text evidence="6">Belongs to the TVP38/TMEM64 family.</text>
</comment>
<organism evidence="8 9">
    <name type="scientific">Streptococcus bovimastitidis</name>
    <dbReference type="NCBI Taxonomy" id="1856638"/>
    <lineage>
        <taxon>Bacteria</taxon>
        <taxon>Bacillati</taxon>
        <taxon>Bacillota</taxon>
        <taxon>Bacilli</taxon>
        <taxon>Lactobacillales</taxon>
        <taxon>Streptococcaceae</taxon>
        <taxon>Streptococcus</taxon>
    </lineage>
</organism>
<keyword evidence="4 6" id="KW-1133">Transmembrane helix</keyword>
<keyword evidence="9" id="KW-1185">Reference proteome</keyword>
<evidence type="ECO:0000256" key="1">
    <source>
        <dbReference type="ARBA" id="ARBA00004651"/>
    </source>
</evidence>
<dbReference type="RefSeq" id="WP_071793298.1">
    <property type="nucleotide sequence ID" value="NZ_LZDD01000001.1"/>
</dbReference>
<dbReference type="InterPro" id="IPR032816">
    <property type="entry name" value="VTT_dom"/>
</dbReference>
<feature type="transmembrane region" description="Helical" evidence="6">
    <location>
        <begin position="81"/>
        <end position="111"/>
    </location>
</feature>
<keyword evidence="3 6" id="KW-0812">Transmembrane</keyword>
<dbReference type="PANTHER" id="PTHR12677:SF49">
    <property type="entry name" value="TVP38_TMEM64 FAMILY MEMBRANE PROTEIN"/>
    <property type="match status" value="1"/>
</dbReference>
<feature type="transmembrane region" description="Helical" evidence="6">
    <location>
        <begin position="143"/>
        <end position="165"/>
    </location>
</feature>
<accession>A0A1L8MPK6</accession>
<evidence type="ECO:0000256" key="4">
    <source>
        <dbReference type="ARBA" id="ARBA00022989"/>
    </source>
</evidence>
<evidence type="ECO:0000256" key="5">
    <source>
        <dbReference type="ARBA" id="ARBA00023136"/>
    </source>
</evidence>
<comment type="caution">
    <text evidence="8">The sequence shown here is derived from an EMBL/GenBank/DDBJ whole genome shotgun (WGS) entry which is preliminary data.</text>
</comment>
<dbReference type="PANTHER" id="PTHR12677">
    <property type="entry name" value="GOLGI APPARATUS MEMBRANE PROTEIN TVP38-RELATED"/>
    <property type="match status" value="1"/>
</dbReference>
<dbReference type="AlphaFoldDB" id="A0A1L8MPK6"/>
<proteinExistence type="inferred from homology"/>
<feature type="transmembrane region" description="Helical" evidence="6">
    <location>
        <begin position="14"/>
        <end position="34"/>
    </location>
</feature>
<protein>
    <recommendedName>
        <fullName evidence="6">TVP38/TMEM64 family membrane protein</fullName>
    </recommendedName>
</protein>
<sequence>MNNYGPKHERLKKVFRMIGLFSIILSVLLVSYLIGKLDIFHNPTILSQMIKNHIFWGSLVFFCFQIFQVVVPIVPGGITTVVGFLTFGPFLGFFLNTLGIFLGSAILFLLVRKYGRPFVALFINDDQMEKYERKLASKTYERFFILNMLSPIAPADIMIMITGLSRISFKRFILIVVICRPISIILYSYFWIYGGHLLSLL</sequence>
<feature type="transmembrane region" description="Helical" evidence="6">
    <location>
        <begin position="54"/>
        <end position="74"/>
    </location>
</feature>
<evidence type="ECO:0000256" key="6">
    <source>
        <dbReference type="RuleBase" id="RU366058"/>
    </source>
</evidence>
<dbReference type="Pfam" id="PF09335">
    <property type="entry name" value="VTT_dom"/>
    <property type="match status" value="1"/>
</dbReference>
<dbReference type="STRING" id="1856638.A9Q68_03445"/>
<dbReference type="Proteomes" id="UP000182015">
    <property type="component" value="Unassembled WGS sequence"/>
</dbReference>
<keyword evidence="2 6" id="KW-1003">Cell membrane</keyword>
<evidence type="ECO:0000259" key="7">
    <source>
        <dbReference type="Pfam" id="PF09335"/>
    </source>
</evidence>
<feature type="domain" description="VTT" evidence="7">
    <location>
        <begin position="74"/>
        <end position="190"/>
    </location>
</feature>
<evidence type="ECO:0000313" key="9">
    <source>
        <dbReference type="Proteomes" id="UP000182015"/>
    </source>
</evidence>
<comment type="subcellular location">
    <subcellularLocation>
        <location evidence="1 6">Cell membrane</location>
        <topology evidence="1 6">Multi-pass membrane protein</topology>
    </subcellularLocation>
</comment>
<gene>
    <name evidence="8" type="ORF">A9Q68_03445</name>
</gene>
<reference evidence="9" key="1">
    <citation type="submission" date="2016-06" db="EMBL/GenBank/DDBJ databases">
        <authorList>
            <person name="de Vries S.P.W."/>
            <person name="Hadjirin N.F."/>
            <person name="Lay E.M."/>
            <person name="Zadoks R.N."/>
            <person name="Peacock S.J."/>
            <person name="Parkhill J."/>
            <person name="Grant A.J."/>
            <person name="Mcdougall S."/>
            <person name="Holmes M.A."/>
        </authorList>
    </citation>
    <scope>NUCLEOTIDE SEQUENCE [LARGE SCALE GENOMIC DNA]</scope>
    <source>
        <strain evidence="9">NZ1587</strain>
    </source>
</reference>
<evidence type="ECO:0000256" key="2">
    <source>
        <dbReference type="ARBA" id="ARBA00022475"/>
    </source>
</evidence>